<dbReference type="EMBL" id="JAAFLG010000026">
    <property type="protein sequence ID" value="NDP57099.1"/>
    <property type="molecule type" value="Genomic_DNA"/>
</dbReference>
<name>A0ABD6JK61_STAAU</name>
<protein>
    <submittedName>
        <fullName evidence="1">Uncharacterized protein</fullName>
    </submittedName>
</protein>
<organism evidence="1 2">
    <name type="scientific">Staphylococcus aureus</name>
    <dbReference type="NCBI Taxonomy" id="1280"/>
    <lineage>
        <taxon>Bacteria</taxon>
        <taxon>Bacillati</taxon>
        <taxon>Bacillota</taxon>
        <taxon>Bacilli</taxon>
        <taxon>Bacillales</taxon>
        <taxon>Staphylococcaceae</taxon>
        <taxon>Staphylococcus</taxon>
    </lineage>
</organism>
<accession>A0ABD6JK61</accession>
<gene>
    <name evidence="1" type="ORF">GZ130_10875</name>
</gene>
<reference evidence="1 2" key="1">
    <citation type="submission" date="2020-01" db="EMBL/GenBank/DDBJ databases">
        <title>Analysis of Virulence and Antimicrobial Resistance Gene Carriage in Staphylococcus aureus Infections in Equids Using Whole Genome Sequencing.</title>
        <authorList>
            <person name="Little S.V."/>
            <person name="Hillhouse A.E."/>
            <person name="Cohen N.D."/>
            <person name="Lawhon S.D."/>
            <person name="Bryan L.K."/>
        </authorList>
    </citation>
    <scope>NUCLEOTIDE SEQUENCE [LARGE SCALE GENOMIC DNA]</scope>
    <source>
        <strain evidence="1 2">61-017</strain>
    </source>
</reference>
<dbReference type="AlphaFoldDB" id="A0ABD6JK61"/>
<evidence type="ECO:0000313" key="1">
    <source>
        <dbReference type="EMBL" id="NDP57099.1"/>
    </source>
</evidence>
<dbReference type="Proteomes" id="UP000466646">
    <property type="component" value="Unassembled WGS sequence"/>
</dbReference>
<proteinExistence type="predicted"/>
<evidence type="ECO:0000313" key="2">
    <source>
        <dbReference type="Proteomes" id="UP000466646"/>
    </source>
</evidence>
<comment type="caution">
    <text evidence="1">The sequence shown here is derived from an EMBL/GenBank/DDBJ whole genome shotgun (WGS) entry which is preliminary data.</text>
</comment>
<sequence>MQIYLSTLTELDYDKSLNSIEESFDDNPETSWQARAKVKHLRKSPCYNFELEVIAKNENNDVVGHVLLIEVEINSDDKKSSPDSCVKCYTMFLPFLLIKIDVFS</sequence>